<keyword evidence="4" id="KW-0378">Hydrolase</keyword>
<evidence type="ECO:0000313" key="10">
    <source>
        <dbReference type="Proteomes" id="UP000251800"/>
    </source>
</evidence>
<dbReference type="InterPro" id="IPR038763">
    <property type="entry name" value="DHH_sf"/>
</dbReference>
<dbReference type="OrthoDB" id="9809852at2"/>
<evidence type="ECO:0000259" key="7">
    <source>
        <dbReference type="Pfam" id="PF02272"/>
    </source>
</evidence>
<dbReference type="Pfam" id="PF01368">
    <property type="entry name" value="DHH"/>
    <property type="match status" value="1"/>
</dbReference>
<dbReference type="FunFam" id="3.90.1640.30:FF:000001">
    <property type="entry name" value="Single-stranded-DNA-specific exonuclease RecJ"/>
    <property type="match status" value="1"/>
</dbReference>
<feature type="domain" description="DHHA1" evidence="7">
    <location>
        <begin position="351"/>
        <end position="447"/>
    </location>
</feature>
<feature type="domain" description="RecJ OB" evidence="8">
    <location>
        <begin position="462"/>
        <end position="561"/>
    </location>
</feature>
<evidence type="ECO:0000313" key="9">
    <source>
        <dbReference type="EMBL" id="PWN57390.1"/>
    </source>
</evidence>
<name>A0A363UPJ1_9GAMM</name>
<dbReference type="GO" id="GO:0003676">
    <property type="term" value="F:nucleic acid binding"/>
    <property type="evidence" value="ECO:0007669"/>
    <property type="project" value="InterPro"/>
</dbReference>
<dbReference type="Gene3D" id="3.10.310.30">
    <property type="match status" value="1"/>
</dbReference>
<organism evidence="9 10">
    <name type="scientific">Abyssibacter profundi</name>
    <dbReference type="NCBI Taxonomy" id="2182787"/>
    <lineage>
        <taxon>Bacteria</taxon>
        <taxon>Pseudomonadati</taxon>
        <taxon>Pseudomonadota</taxon>
        <taxon>Gammaproteobacteria</taxon>
        <taxon>Chromatiales</taxon>
        <taxon>Oceanococcaceae</taxon>
        <taxon>Abyssibacter</taxon>
    </lineage>
</organism>
<evidence type="ECO:0000256" key="3">
    <source>
        <dbReference type="ARBA" id="ARBA00022722"/>
    </source>
</evidence>
<keyword evidence="3" id="KW-0540">Nuclease</keyword>
<dbReference type="GO" id="GO:0006281">
    <property type="term" value="P:DNA repair"/>
    <property type="evidence" value="ECO:0007669"/>
    <property type="project" value="InterPro"/>
</dbReference>
<dbReference type="EMBL" id="QEQK01000002">
    <property type="protein sequence ID" value="PWN57390.1"/>
    <property type="molecule type" value="Genomic_DNA"/>
</dbReference>
<evidence type="ECO:0000256" key="4">
    <source>
        <dbReference type="ARBA" id="ARBA00022801"/>
    </source>
</evidence>
<dbReference type="InterPro" id="IPR001667">
    <property type="entry name" value="DDH_dom"/>
</dbReference>
<dbReference type="InterPro" id="IPR041122">
    <property type="entry name" value="RecJ_OB"/>
</dbReference>
<dbReference type="Proteomes" id="UP000251800">
    <property type="component" value="Unassembled WGS sequence"/>
</dbReference>
<protein>
    <recommendedName>
        <fullName evidence="2">Single-stranded-DNA-specific exonuclease RecJ</fullName>
    </recommendedName>
</protein>
<dbReference type="PANTHER" id="PTHR30255">
    <property type="entry name" value="SINGLE-STRANDED-DNA-SPECIFIC EXONUCLEASE RECJ"/>
    <property type="match status" value="1"/>
</dbReference>
<feature type="domain" description="DDH" evidence="6">
    <location>
        <begin position="72"/>
        <end position="227"/>
    </location>
</feature>
<dbReference type="RefSeq" id="WP_109718894.1">
    <property type="nucleotide sequence ID" value="NZ_QEQK01000002.1"/>
</dbReference>
<comment type="caution">
    <text evidence="9">The sequence shown here is derived from an EMBL/GenBank/DDBJ whole genome shotgun (WGS) entry which is preliminary data.</text>
</comment>
<evidence type="ECO:0000256" key="1">
    <source>
        <dbReference type="ARBA" id="ARBA00005915"/>
    </source>
</evidence>
<evidence type="ECO:0000256" key="2">
    <source>
        <dbReference type="ARBA" id="ARBA00019841"/>
    </source>
</evidence>
<evidence type="ECO:0000256" key="5">
    <source>
        <dbReference type="ARBA" id="ARBA00022839"/>
    </source>
</evidence>
<dbReference type="PANTHER" id="PTHR30255:SF2">
    <property type="entry name" value="SINGLE-STRANDED-DNA-SPECIFIC EXONUCLEASE RECJ"/>
    <property type="match status" value="1"/>
</dbReference>
<evidence type="ECO:0000259" key="8">
    <source>
        <dbReference type="Pfam" id="PF17768"/>
    </source>
</evidence>
<sequence>MSERIWRARPPVDTSHLPRHLHPVVRRVYAARGMRVQQEADLRLQHLLRPDTLSHLESAARLVADSLSAGHRIAIAGDFDADGATASAVCVRGLKALGAAQVQAFVPDRFRFGYGLSPALVAEMADYAPQLLITVDNGISSHAGVEAAKQAGMRVVVTDHHLAPETLPAADAIVNPNQPGDQFASKALCGVGVAFYLLSAVRRVLSERREQELPKLAQFLDLVALGTVADVVTLDHNNRILIEQGLRRIRAGRAAPGILALLDLAGRDYTRATAQDLAFAVAPRLNAAGRLDDMSVGIRCLLADDPMEARGLAAQLDALNRERRQIQDSMHADALDDLASLTVDSPQVGLVVTRPDWHEGVVGLVASKVKEARHRPVVAFAPSAADAGMLKGSARSIPGFHMRDALAEIDAATPDLIDKFGGHAMAAGLSLPEAALDAFSQAFDAVARRHLSEEQLADVWLTDGELADSELTLETATALEAAGPWGQGFEAPLFEGRFRLMDQRVVGERHVKLRLAGTSGVEIGGIAFNTEPQPGDAVEVLYRLEANEFRGYINPQLVIEDWRPA</sequence>
<keyword evidence="5 9" id="KW-0269">Exonuclease</keyword>
<dbReference type="InterPro" id="IPR004610">
    <property type="entry name" value="RecJ"/>
</dbReference>
<dbReference type="InterPro" id="IPR003156">
    <property type="entry name" value="DHHA1_dom"/>
</dbReference>
<dbReference type="SUPFAM" id="SSF64182">
    <property type="entry name" value="DHH phosphoesterases"/>
    <property type="match status" value="1"/>
</dbReference>
<dbReference type="AlphaFoldDB" id="A0A363UPJ1"/>
<dbReference type="GO" id="GO:0008409">
    <property type="term" value="F:5'-3' exonuclease activity"/>
    <property type="evidence" value="ECO:0007669"/>
    <property type="project" value="InterPro"/>
</dbReference>
<dbReference type="Pfam" id="PF17768">
    <property type="entry name" value="RecJ_OB"/>
    <property type="match status" value="1"/>
</dbReference>
<comment type="similarity">
    <text evidence="1">Belongs to the RecJ family.</text>
</comment>
<dbReference type="NCBIfam" id="TIGR00644">
    <property type="entry name" value="recJ"/>
    <property type="match status" value="1"/>
</dbReference>
<dbReference type="Gene3D" id="3.90.1640.30">
    <property type="match status" value="1"/>
</dbReference>
<keyword evidence="10" id="KW-1185">Reference proteome</keyword>
<dbReference type="Pfam" id="PF02272">
    <property type="entry name" value="DHHA1"/>
    <property type="match status" value="1"/>
</dbReference>
<dbReference type="GO" id="GO:0006310">
    <property type="term" value="P:DNA recombination"/>
    <property type="evidence" value="ECO:0007669"/>
    <property type="project" value="InterPro"/>
</dbReference>
<gene>
    <name evidence="9" type="primary">recJ</name>
    <name evidence="9" type="ORF">DEH80_02540</name>
</gene>
<dbReference type="InterPro" id="IPR051673">
    <property type="entry name" value="SSDNA_exonuclease_RecJ"/>
</dbReference>
<proteinExistence type="inferred from homology"/>
<reference evidence="9 10" key="1">
    <citation type="submission" date="2018-05" db="EMBL/GenBank/DDBJ databases">
        <title>Abyssibacter profundi OUC007T gen. nov., sp. nov, a marine bacterium isolated from seawater of the Mariana Trench.</title>
        <authorList>
            <person name="Zhou S."/>
        </authorList>
    </citation>
    <scope>NUCLEOTIDE SEQUENCE [LARGE SCALE GENOMIC DNA]</scope>
    <source>
        <strain evidence="9 10">OUC007</strain>
    </source>
</reference>
<evidence type="ECO:0000259" key="6">
    <source>
        <dbReference type="Pfam" id="PF01368"/>
    </source>
</evidence>
<accession>A0A363UPJ1</accession>